<feature type="compositionally biased region" description="Basic and acidic residues" evidence="1">
    <location>
        <begin position="1"/>
        <end position="21"/>
    </location>
</feature>
<reference evidence="2" key="1">
    <citation type="submission" date="2021-06" db="EMBL/GenBank/DDBJ databases">
        <authorList>
            <person name="Kallberg Y."/>
            <person name="Tangrot J."/>
            <person name="Rosling A."/>
        </authorList>
    </citation>
    <scope>NUCLEOTIDE SEQUENCE</scope>
    <source>
        <strain evidence="2">IN212</strain>
    </source>
</reference>
<accession>A0A9N9K3N0</accession>
<evidence type="ECO:0000313" key="3">
    <source>
        <dbReference type="Proteomes" id="UP000789396"/>
    </source>
</evidence>
<dbReference type="EMBL" id="CAJVPZ010078500">
    <property type="protein sequence ID" value="CAG8806235.1"/>
    <property type="molecule type" value="Genomic_DNA"/>
</dbReference>
<proteinExistence type="predicted"/>
<keyword evidence="3" id="KW-1185">Reference proteome</keyword>
<organism evidence="2 3">
    <name type="scientific">Racocetra fulgida</name>
    <dbReference type="NCBI Taxonomy" id="60492"/>
    <lineage>
        <taxon>Eukaryota</taxon>
        <taxon>Fungi</taxon>
        <taxon>Fungi incertae sedis</taxon>
        <taxon>Mucoromycota</taxon>
        <taxon>Glomeromycotina</taxon>
        <taxon>Glomeromycetes</taxon>
        <taxon>Diversisporales</taxon>
        <taxon>Gigasporaceae</taxon>
        <taxon>Racocetra</taxon>
    </lineage>
</organism>
<feature type="non-terminal residue" evidence="2">
    <location>
        <position position="1"/>
    </location>
</feature>
<evidence type="ECO:0000256" key="1">
    <source>
        <dbReference type="SAM" id="MobiDB-lite"/>
    </source>
</evidence>
<dbReference type="Proteomes" id="UP000789396">
    <property type="component" value="Unassembled WGS sequence"/>
</dbReference>
<comment type="caution">
    <text evidence="2">The sequence shown here is derived from an EMBL/GenBank/DDBJ whole genome shotgun (WGS) entry which is preliminary data.</text>
</comment>
<sequence length="83" mass="9556">NEEYRTKAKPFKFDGSTEKKISSNRSPTNESRDDAFKEVLNKMDDNKEALGVGQSRNYPLRLSKYLELSEKGALHLLTENDFN</sequence>
<feature type="non-terminal residue" evidence="2">
    <location>
        <position position="83"/>
    </location>
</feature>
<gene>
    <name evidence="2" type="ORF">RFULGI_LOCUS18253</name>
</gene>
<dbReference type="AlphaFoldDB" id="A0A9N9K3N0"/>
<feature type="region of interest" description="Disordered" evidence="1">
    <location>
        <begin position="1"/>
        <end position="32"/>
    </location>
</feature>
<evidence type="ECO:0000313" key="2">
    <source>
        <dbReference type="EMBL" id="CAG8806235.1"/>
    </source>
</evidence>
<protein>
    <submittedName>
        <fullName evidence="2">4801_t:CDS:1</fullName>
    </submittedName>
</protein>
<name>A0A9N9K3N0_9GLOM</name>